<dbReference type="Proteomes" id="UP001172778">
    <property type="component" value="Unassembled WGS sequence"/>
</dbReference>
<dbReference type="SUPFAM" id="SSF56601">
    <property type="entry name" value="beta-lactamase/transpeptidase-like"/>
    <property type="match status" value="1"/>
</dbReference>
<comment type="catalytic activity">
    <reaction evidence="1">
        <text>a beta-lactam + H2O = a substituted beta-amino acid</text>
        <dbReference type="Rhea" id="RHEA:20401"/>
        <dbReference type="ChEBI" id="CHEBI:15377"/>
        <dbReference type="ChEBI" id="CHEBI:35627"/>
        <dbReference type="ChEBI" id="CHEBI:140347"/>
        <dbReference type="EC" id="3.5.2.6"/>
    </reaction>
</comment>
<sequence length="314" mass="33597">MTLRISTPLRLGFLALALATISASALAACPELGSNIEQVLARQPQTPVAVAVLEPSSQCTVMINAERAMTMMSVYKLPIVLAAYDAADKGFKLDRVITITPAQAVGGYSPLAETLAEKGPQRMSYSELADEALMESDNTASDVLLKAIGGPEAVNRFLARHQLSGIRVDRFERQITTDQDKLPSEVSLKDERDTATGAALITLLQRLTEGKLLSARSTRIVLEKMAQVQTGRKRLRAGIPETWKLAHKTGTGELPGGINLATHDVGIIYAPGGRKILTAVLVGPSKLAHVEREALIAAVSKEIGKWASQTGNQP</sequence>
<dbReference type="NCBIfam" id="NF033103">
    <property type="entry name" value="bla_class_A"/>
    <property type="match status" value="1"/>
</dbReference>
<protein>
    <recommendedName>
        <fullName evidence="3">beta-lactamase</fullName>
        <ecNumber evidence="3">3.5.2.6</ecNumber>
    </recommendedName>
</protein>
<keyword evidence="7" id="KW-1185">Reference proteome</keyword>
<dbReference type="PANTHER" id="PTHR35333">
    <property type="entry name" value="BETA-LACTAMASE"/>
    <property type="match status" value="1"/>
</dbReference>
<keyword evidence="6" id="KW-0378">Hydrolase</keyword>
<dbReference type="Gene3D" id="3.40.710.10">
    <property type="entry name" value="DD-peptidase/beta-lactamase superfamily"/>
    <property type="match status" value="1"/>
</dbReference>
<keyword evidence="4" id="KW-0732">Signal</keyword>
<dbReference type="EC" id="3.5.2.6" evidence="3"/>
<evidence type="ECO:0000256" key="2">
    <source>
        <dbReference type="ARBA" id="ARBA00009009"/>
    </source>
</evidence>
<name>A0ABT7E3D9_9NEIS</name>
<dbReference type="PROSITE" id="PS51257">
    <property type="entry name" value="PROKAR_LIPOPROTEIN"/>
    <property type="match status" value="1"/>
</dbReference>
<feature type="signal peptide" evidence="4">
    <location>
        <begin position="1"/>
        <end position="27"/>
    </location>
</feature>
<evidence type="ECO:0000256" key="3">
    <source>
        <dbReference type="ARBA" id="ARBA00012865"/>
    </source>
</evidence>
<evidence type="ECO:0000313" key="6">
    <source>
        <dbReference type="EMBL" id="MDK2125427.1"/>
    </source>
</evidence>
<dbReference type="Pfam" id="PF13354">
    <property type="entry name" value="Beta-lactamase2"/>
    <property type="match status" value="1"/>
</dbReference>
<evidence type="ECO:0000313" key="7">
    <source>
        <dbReference type="Proteomes" id="UP001172778"/>
    </source>
</evidence>
<organism evidence="6 7">
    <name type="scientific">Parachitinimonas caeni</name>
    <dbReference type="NCBI Taxonomy" id="3031301"/>
    <lineage>
        <taxon>Bacteria</taxon>
        <taxon>Pseudomonadati</taxon>
        <taxon>Pseudomonadota</taxon>
        <taxon>Betaproteobacteria</taxon>
        <taxon>Neisseriales</taxon>
        <taxon>Chitinibacteraceae</taxon>
        <taxon>Parachitinimonas</taxon>
    </lineage>
</organism>
<evidence type="ECO:0000256" key="1">
    <source>
        <dbReference type="ARBA" id="ARBA00001526"/>
    </source>
</evidence>
<feature type="domain" description="Beta-lactamase class A catalytic" evidence="5">
    <location>
        <begin position="53"/>
        <end position="282"/>
    </location>
</feature>
<dbReference type="InterPro" id="IPR000871">
    <property type="entry name" value="Beta-lactam_class-A"/>
</dbReference>
<feature type="chain" id="PRO_5046234043" description="beta-lactamase" evidence="4">
    <location>
        <begin position="28"/>
        <end position="314"/>
    </location>
</feature>
<comment type="similarity">
    <text evidence="2">Belongs to the class-A beta-lactamase family.</text>
</comment>
<dbReference type="RefSeq" id="WP_284101738.1">
    <property type="nucleotide sequence ID" value="NZ_JARRAF010000019.1"/>
</dbReference>
<dbReference type="InterPro" id="IPR045155">
    <property type="entry name" value="Beta-lactam_cat"/>
</dbReference>
<accession>A0ABT7E3D9</accession>
<comment type="caution">
    <text evidence="6">The sequence shown here is derived from an EMBL/GenBank/DDBJ whole genome shotgun (WGS) entry which is preliminary data.</text>
</comment>
<dbReference type="InterPro" id="IPR012338">
    <property type="entry name" value="Beta-lactam/transpept-like"/>
</dbReference>
<evidence type="ECO:0000256" key="4">
    <source>
        <dbReference type="SAM" id="SignalP"/>
    </source>
</evidence>
<dbReference type="PANTHER" id="PTHR35333:SF3">
    <property type="entry name" value="BETA-LACTAMASE-TYPE TRANSPEPTIDASE FOLD CONTAINING PROTEIN"/>
    <property type="match status" value="1"/>
</dbReference>
<proteinExistence type="inferred from homology"/>
<dbReference type="PRINTS" id="PR00118">
    <property type="entry name" value="BLACTAMASEA"/>
</dbReference>
<gene>
    <name evidence="6" type="primary">bla</name>
    <name evidence="6" type="ORF">PZA18_15335</name>
</gene>
<dbReference type="GO" id="GO:0008800">
    <property type="term" value="F:beta-lactamase activity"/>
    <property type="evidence" value="ECO:0007669"/>
    <property type="project" value="UniProtKB-EC"/>
</dbReference>
<dbReference type="EMBL" id="JARRAF010000019">
    <property type="protein sequence ID" value="MDK2125427.1"/>
    <property type="molecule type" value="Genomic_DNA"/>
</dbReference>
<reference evidence="6" key="1">
    <citation type="submission" date="2023-03" db="EMBL/GenBank/DDBJ databases">
        <title>Chitinimonas shenzhenensis gen. nov., sp. nov., a novel member of family Burkholderiaceae isolated from activated sludge collected in Shen Zhen, China.</title>
        <authorList>
            <person name="Wang X."/>
        </authorList>
    </citation>
    <scope>NUCLEOTIDE SEQUENCE</scope>
    <source>
        <strain evidence="6">DQS-5</strain>
    </source>
</reference>
<evidence type="ECO:0000259" key="5">
    <source>
        <dbReference type="Pfam" id="PF13354"/>
    </source>
</evidence>